<feature type="compositionally biased region" description="Polar residues" evidence="1">
    <location>
        <begin position="16"/>
        <end position="27"/>
    </location>
</feature>
<organism evidence="2 3">
    <name type="scientific">Puccinia graminis f. sp. tritici</name>
    <dbReference type="NCBI Taxonomy" id="56615"/>
    <lineage>
        <taxon>Eukaryota</taxon>
        <taxon>Fungi</taxon>
        <taxon>Dikarya</taxon>
        <taxon>Basidiomycota</taxon>
        <taxon>Pucciniomycotina</taxon>
        <taxon>Pucciniomycetes</taxon>
        <taxon>Pucciniales</taxon>
        <taxon>Pucciniaceae</taxon>
        <taxon>Puccinia</taxon>
    </lineage>
</organism>
<feature type="region of interest" description="Disordered" evidence="1">
    <location>
        <begin position="16"/>
        <end position="37"/>
    </location>
</feature>
<dbReference type="EMBL" id="VSWC01000027">
    <property type="protein sequence ID" value="KAA1110258.1"/>
    <property type="molecule type" value="Genomic_DNA"/>
</dbReference>
<keyword evidence="3" id="KW-1185">Reference proteome</keyword>
<accession>A0A5B0QAL2</accession>
<comment type="caution">
    <text evidence="2">The sequence shown here is derived from an EMBL/GenBank/DDBJ whole genome shotgun (WGS) entry which is preliminary data.</text>
</comment>
<reference evidence="2 3" key="1">
    <citation type="submission" date="2019-05" db="EMBL/GenBank/DDBJ databases">
        <title>Emergence of the Ug99 lineage of the wheat stem rust pathogen through somatic hybridization.</title>
        <authorList>
            <person name="Li F."/>
            <person name="Upadhyaya N.M."/>
            <person name="Sperschneider J."/>
            <person name="Matny O."/>
            <person name="Nguyen-Phuc H."/>
            <person name="Mago R."/>
            <person name="Raley C."/>
            <person name="Miller M.E."/>
            <person name="Silverstein K.A.T."/>
            <person name="Henningsen E."/>
            <person name="Hirsch C.D."/>
            <person name="Visser B."/>
            <person name="Pretorius Z.A."/>
            <person name="Steffenson B.J."/>
            <person name="Schwessinger B."/>
            <person name="Dodds P.N."/>
            <person name="Figueroa M."/>
        </authorList>
    </citation>
    <scope>NUCLEOTIDE SEQUENCE [LARGE SCALE GENOMIC DNA]</scope>
    <source>
        <strain evidence="2">21-0</strain>
    </source>
</reference>
<dbReference type="Proteomes" id="UP000324748">
    <property type="component" value="Unassembled WGS sequence"/>
</dbReference>
<evidence type="ECO:0000313" key="2">
    <source>
        <dbReference type="EMBL" id="KAA1110258.1"/>
    </source>
</evidence>
<name>A0A5B0QAL2_PUCGR</name>
<dbReference type="OrthoDB" id="10298044at2759"/>
<proteinExistence type="predicted"/>
<evidence type="ECO:0000256" key="1">
    <source>
        <dbReference type="SAM" id="MobiDB-lite"/>
    </source>
</evidence>
<evidence type="ECO:0000313" key="3">
    <source>
        <dbReference type="Proteomes" id="UP000324748"/>
    </source>
</evidence>
<gene>
    <name evidence="2" type="ORF">PGT21_016210</name>
</gene>
<protein>
    <submittedName>
        <fullName evidence="2">Uncharacterized protein</fullName>
    </submittedName>
</protein>
<sequence length="137" mass="15231">MMSFCSLLTVRSASFSSSTTAPNNSPVSHHGHRHHHSFPSLRVRQDHQDLPASISFVSDHDGLAPTSSGTNYIETAGDFVKNQSFGRNLFTVGNASNKNSDDSFPLNLDFIPMKFSNHTEEIFNDLHQPITRIQTFP</sequence>
<dbReference type="AlphaFoldDB" id="A0A5B0QAL2"/>